<dbReference type="PROSITE" id="PS50005">
    <property type="entry name" value="TPR"/>
    <property type="match status" value="1"/>
</dbReference>
<name>A0AAX1N2H4_9BACT</name>
<dbReference type="AlphaFoldDB" id="A0AAX1N2H4"/>
<proteinExistence type="predicted"/>
<keyword evidence="1" id="KW-0802">TPR repeat</keyword>
<evidence type="ECO:0000313" key="3">
    <source>
        <dbReference type="Proteomes" id="UP000678679"/>
    </source>
</evidence>
<sequence length="430" mass="50523">MISNIDFVIAQKVDTSFPKEEIDTYLGSLLSPSPNEKTYSYPKNRLYSDNLLLIKGLVEIKKGNYWRAYWDLKKSYQSSIKKIEIDSTDIISKLNAAIISIAISEVPNEYHWLRNFLGFSPLDFALQEKYISEAKNNPSEYISLQAYLTEILKTSFLLKEREQSFQLAEEIKKKFPDNKYVKVALGWIYIKIHYPELSIQELIDLPEDIKWFGYYDYVLGTAYYYAEEYQKANIHFNTYLHHYSTDYVKDIYYKKLIMDWFSKENKSFNEDLKDSVLNEGGTYMNLDRYALNFVSNPPYPNQWITKSRILFDGGKYDRSLEVLQQVTIDTLPQVDKLEYYYRLGRSNQAINDTTLAIKCYLEVLKFEGDKPKVYYPANAALNLGILYEGLNDKHNAVRYYQKALNYPKHPYKNSIDAESKRRLNTLNASK</sequence>
<feature type="repeat" description="TPR" evidence="1">
    <location>
        <begin position="377"/>
        <end position="410"/>
    </location>
</feature>
<dbReference type="Proteomes" id="UP000678679">
    <property type="component" value="Chromosome 1"/>
</dbReference>
<dbReference type="KEGG" id="fya:KMW28_10310"/>
<dbReference type="Pfam" id="PF13181">
    <property type="entry name" value="TPR_8"/>
    <property type="match status" value="2"/>
</dbReference>
<dbReference type="SMART" id="SM00028">
    <property type="entry name" value="TPR"/>
    <property type="match status" value="2"/>
</dbReference>
<accession>A0AAX1N2H4</accession>
<organism evidence="2 3">
    <name type="scientific">Flammeovirga yaeyamensis</name>
    <dbReference type="NCBI Taxonomy" id="367791"/>
    <lineage>
        <taxon>Bacteria</taxon>
        <taxon>Pseudomonadati</taxon>
        <taxon>Bacteroidota</taxon>
        <taxon>Cytophagia</taxon>
        <taxon>Cytophagales</taxon>
        <taxon>Flammeovirgaceae</taxon>
        <taxon>Flammeovirga</taxon>
    </lineage>
</organism>
<dbReference type="EMBL" id="CP076132">
    <property type="protein sequence ID" value="QWG00048.1"/>
    <property type="molecule type" value="Genomic_DNA"/>
</dbReference>
<evidence type="ECO:0000313" key="2">
    <source>
        <dbReference type="EMBL" id="QWG00048.1"/>
    </source>
</evidence>
<reference evidence="2 3" key="1">
    <citation type="submission" date="2021-05" db="EMBL/GenBank/DDBJ databases">
        <title>Comparative genomic studies on the polysaccharide-degrading batcterial strains of the Flammeovirga genus.</title>
        <authorList>
            <person name="Zewei F."/>
            <person name="Zheng Z."/>
            <person name="Yu L."/>
            <person name="Ruyue G."/>
            <person name="Yanhong M."/>
            <person name="Yuanyuan C."/>
            <person name="Jingyan G."/>
            <person name="Wenjun H."/>
        </authorList>
    </citation>
    <scope>NUCLEOTIDE SEQUENCE [LARGE SCALE GENOMIC DNA]</scope>
    <source>
        <strain evidence="2 3">NBRC:100898</strain>
    </source>
</reference>
<dbReference type="Gene3D" id="1.25.40.10">
    <property type="entry name" value="Tetratricopeptide repeat domain"/>
    <property type="match status" value="1"/>
</dbReference>
<dbReference type="RefSeq" id="WP_169663480.1">
    <property type="nucleotide sequence ID" value="NZ_CP076132.1"/>
</dbReference>
<gene>
    <name evidence="2" type="ORF">KMW28_10310</name>
</gene>
<dbReference type="InterPro" id="IPR011990">
    <property type="entry name" value="TPR-like_helical_dom_sf"/>
</dbReference>
<dbReference type="InterPro" id="IPR019734">
    <property type="entry name" value="TPR_rpt"/>
</dbReference>
<keyword evidence="3" id="KW-1185">Reference proteome</keyword>
<protein>
    <submittedName>
        <fullName evidence="2">Tetratricopeptide repeat protein</fullName>
    </submittedName>
</protein>
<evidence type="ECO:0000256" key="1">
    <source>
        <dbReference type="PROSITE-ProRule" id="PRU00339"/>
    </source>
</evidence>
<dbReference type="SUPFAM" id="SSF48452">
    <property type="entry name" value="TPR-like"/>
    <property type="match status" value="2"/>
</dbReference>